<feature type="transmembrane region" description="Helical" evidence="7">
    <location>
        <begin position="247"/>
        <end position="271"/>
    </location>
</feature>
<keyword evidence="6 7" id="KW-0472">Membrane</keyword>
<comment type="similarity">
    <text evidence="2">Belongs to the peptidase A24 family.</text>
</comment>
<accession>A0A1H5T9E0</accession>
<evidence type="ECO:0000259" key="8">
    <source>
        <dbReference type="Pfam" id="PF01478"/>
    </source>
</evidence>
<dbReference type="Proteomes" id="UP000236728">
    <property type="component" value="Unassembled WGS sequence"/>
</dbReference>
<feature type="domain" description="Prepilin peptidase A24 N-terminal" evidence="9">
    <location>
        <begin position="12"/>
        <end position="91"/>
    </location>
</feature>
<keyword evidence="5 7" id="KW-1133">Transmembrane helix</keyword>
<protein>
    <submittedName>
        <fullName evidence="10">Type 4 prepilin peptidase 1 Aspartic peptidase. MEROPS family A24A</fullName>
    </submittedName>
</protein>
<dbReference type="InterPro" id="IPR050882">
    <property type="entry name" value="Prepilin_peptidase/N-MTase"/>
</dbReference>
<evidence type="ECO:0000256" key="3">
    <source>
        <dbReference type="ARBA" id="ARBA00022475"/>
    </source>
</evidence>
<dbReference type="AlphaFoldDB" id="A0A1H5T9E0"/>
<dbReference type="EMBL" id="FNVA01000001">
    <property type="protein sequence ID" value="SEF59409.1"/>
    <property type="molecule type" value="Genomic_DNA"/>
</dbReference>
<evidence type="ECO:0000256" key="6">
    <source>
        <dbReference type="ARBA" id="ARBA00023136"/>
    </source>
</evidence>
<dbReference type="Pfam" id="PF01478">
    <property type="entry name" value="Peptidase_A24"/>
    <property type="match status" value="1"/>
</dbReference>
<evidence type="ECO:0000313" key="10">
    <source>
        <dbReference type="EMBL" id="SEF59409.1"/>
    </source>
</evidence>
<dbReference type="InterPro" id="IPR010627">
    <property type="entry name" value="Prepilin_pept_A24_N"/>
</dbReference>
<dbReference type="GO" id="GO:0006465">
    <property type="term" value="P:signal peptide processing"/>
    <property type="evidence" value="ECO:0007669"/>
    <property type="project" value="TreeGrafter"/>
</dbReference>
<name>A0A1H5T9E0_9BACT</name>
<sequence length="314" mass="33802">MLLPFELIALFVGLVLGSFLNVCIARLPNHESIIQPRSHCPRCLATIHWYDNIPLVSWLLLRARCRACKATIPWRYPLVELGVGVWAVIVTRLYIITSEQASSIGSASVVTTVSTFSMPTLIQMTSVFILGFLLIGLMVMDWQTHTLPDTFTLTGTGIGFALAFLRAAFLGPHENEVVLHSRNPISSAGATQDAGTMVLTGPEHYIMSRLLAIVLAAGLVLAVRALYKAIRKQEGLGLGDAKLMAMIAAFLGFGPSMLALFAGVLLCAFYAASLLAKKQADSQTAVPLGTFLAIGGLFAALLSAPVLSWYSSFF</sequence>
<dbReference type="RefSeq" id="WP_103931445.1">
    <property type="nucleotide sequence ID" value="NZ_FNVA01000001.1"/>
</dbReference>
<feature type="transmembrane region" description="Helical" evidence="7">
    <location>
        <begin position="151"/>
        <end position="169"/>
    </location>
</feature>
<reference evidence="10 11" key="1">
    <citation type="submission" date="2016-10" db="EMBL/GenBank/DDBJ databases">
        <authorList>
            <person name="de Groot N.N."/>
        </authorList>
    </citation>
    <scope>NUCLEOTIDE SEQUENCE [LARGE SCALE GENOMIC DNA]</scope>
    <source>
        <strain evidence="10 11">DSM 22489</strain>
    </source>
</reference>
<feature type="transmembrane region" description="Helical" evidence="7">
    <location>
        <begin position="76"/>
        <end position="96"/>
    </location>
</feature>
<feature type="domain" description="Prepilin type IV endopeptidase peptidase" evidence="8">
    <location>
        <begin position="209"/>
        <end position="271"/>
    </location>
</feature>
<dbReference type="GO" id="GO:0004190">
    <property type="term" value="F:aspartic-type endopeptidase activity"/>
    <property type="evidence" value="ECO:0007669"/>
    <property type="project" value="InterPro"/>
</dbReference>
<dbReference type="PANTHER" id="PTHR30487">
    <property type="entry name" value="TYPE 4 PREPILIN-LIKE PROTEINS LEADER PEPTIDE-PROCESSING ENZYME"/>
    <property type="match status" value="1"/>
</dbReference>
<evidence type="ECO:0000256" key="7">
    <source>
        <dbReference type="SAM" id="Phobius"/>
    </source>
</evidence>
<feature type="transmembrane region" description="Helical" evidence="7">
    <location>
        <begin position="6"/>
        <end position="27"/>
    </location>
</feature>
<keyword evidence="3" id="KW-1003">Cell membrane</keyword>
<feature type="transmembrane region" description="Helical" evidence="7">
    <location>
        <begin position="206"/>
        <end position="227"/>
    </location>
</feature>
<dbReference type="Gene3D" id="1.20.120.1220">
    <property type="match status" value="1"/>
</dbReference>
<comment type="subcellular location">
    <subcellularLocation>
        <location evidence="1">Cell membrane</location>
        <topology evidence="1">Multi-pass membrane protein</topology>
    </subcellularLocation>
</comment>
<dbReference type="GO" id="GO:0005886">
    <property type="term" value="C:plasma membrane"/>
    <property type="evidence" value="ECO:0007669"/>
    <property type="project" value="UniProtKB-SubCell"/>
</dbReference>
<evidence type="ECO:0000259" key="9">
    <source>
        <dbReference type="Pfam" id="PF06750"/>
    </source>
</evidence>
<evidence type="ECO:0000256" key="5">
    <source>
        <dbReference type="ARBA" id="ARBA00022989"/>
    </source>
</evidence>
<gene>
    <name evidence="10" type="ORF">SAMN05421819_0526</name>
</gene>
<evidence type="ECO:0000313" key="11">
    <source>
        <dbReference type="Proteomes" id="UP000236728"/>
    </source>
</evidence>
<dbReference type="Pfam" id="PF06750">
    <property type="entry name" value="A24_N_bact"/>
    <property type="match status" value="1"/>
</dbReference>
<keyword evidence="11" id="KW-1185">Reference proteome</keyword>
<evidence type="ECO:0000256" key="2">
    <source>
        <dbReference type="ARBA" id="ARBA00005801"/>
    </source>
</evidence>
<evidence type="ECO:0000256" key="1">
    <source>
        <dbReference type="ARBA" id="ARBA00004651"/>
    </source>
</evidence>
<proteinExistence type="inferred from homology"/>
<dbReference type="InterPro" id="IPR000045">
    <property type="entry name" value="Prepilin_IV_endopep_pep"/>
</dbReference>
<evidence type="ECO:0000256" key="4">
    <source>
        <dbReference type="ARBA" id="ARBA00022692"/>
    </source>
</evidence>
<dbReference type="OrthoDB" id="9789291at2"/>
<feature type="transmembrane region" description="Helical" evidence="7">
    <location>
        <begin position="291"/>
        <end position="310"/>
    </location>
</feature>
<organism evidence="10 11">
    <name type="scientific">Bryocella elongata</name>
    <dbReference type="NCBI Taxonomy" id="863522"/>
    <lineage>
        <taxon>Bacteria</taxon>
        <taxon>Pseudomonadati</taxon>
        <taxon>Acidobacteriota</taxon>
        <taxon>Terriglobia</taxon>
        <taxon>Terriglobales</taxon>
        <taxon>Acidobacteriaceae</taxon>
        <taxon>Bryocella</taxon>
    </lineage>
</organism>
<keyword evidence="4 7" id="KW-0812">Transmembrane</keyword>
<feature type="transmembrane region" description="Helical" evidence="7">
    <location>
        <begin position="116"/>
        <end position="139"/>
    </location>
</feature>
<dbReference type="PANTHER" id="PTHR30487:SF0">
    <property type="entry name" value="PREPILIN LEADER PEPTIDASE_N-METHYLTRANSFERASE-RELATED"/>
    <property type="match status" value="1"/>
</dbReference>